<dbReference type="InterPro" id="IPR013324">
    <property type="entry name" value="RNA_pol_sigma_r3/r4-like"/>
</dbReference>
<dbReference type="NCBIfam" id="TIGR02937">
    <property type="entry name" value="sigma70-ECF"/>
    <property type="match status" value="1"/>
</dbReference>
<dbReference type="Proteomes" id="UP001303532">
    <property type="component" value="Chromosome"/>
</dbReference>
<dbReference type="Pfam" id="PF04542">
    <property type="entry name" value="Sigma70_r2"/>
    <property type="match status" value="1"/>
</dbReference>
<dbReference type="PANTHER" id="PTHR43133:SF8">
    <property type="entry name" value="RNA POLYMERASE SIGMA FACTOR HI_1459-RELATED"/>
    <property type="match status" value="1"/>
</dbReference>
<proteinExistence type="inferred from homology"/>
<sequence>MYEDDAVLISAIQQGDEDAMAQLVRRYYDEIFRYIYRLGSPYEEAKDLTQETFVAMLQALPAYKEQGTFKAWLYRIARNRAMNFVTRTRRSVELTDEHDLLHQESDLEEQFSDRSEVKELLESLPAKQRDALILKYYHGFTAKEIAKITKTTVPAVKSRLFQGLQKLRKRAKGVME</sequence>
<feature type="domain" description="RNA polymerase sigma factor 70 region 4 type 2" evidence="7">
    <location>
        <begin position="116"/>
        <end position="167"/>
    </location>
</feature>
<evidence type="ECO:0000256" key="3">
    <source>
        <dbReference type="ARBA" id="ARBA00023082"/>
    </source>
</evidence>
<accession>A0ABZ0KVD6</accession>
<reference evidence="8 9" key="1">
    <citation type="submission" date="2023-01" db="EMBL/GenBank/DDBJ databases">
        <title>Sporosarcina sp. nov., isolated from Korean tranditional fermented seafood 'Jeotgal'.</title>
        <authorList>
            <person name="Yang A.-I."/>
        </authorList>
    </citation>
    <scope>NUCLEOTIDE SEQUENCE [LARGE SCALE GENOMIC DNA]</scope>
    <source>
        <strain evidence="8 9">B2O-1</strain>
    </source>
</reference>
<evidence type="ECO:0000256" key="5">
    <source>
        <dbReference type="ARBA" id="ARBA00023163"/>
    </source>
</evidence>
<keyword evidence="4" id="KW-0238">DNA-binding</keyword>
<protein>
    <submittedName>
        <fullName evidence="8">RNA polymerase sigma factor</fullName>
    </submittedName>
</protein>
<keyword evidence="9" id="KW-1185">Reference proteome</keyword>
<dbReference type="InterPro" id="IPR014284">
    <property type="entry name" value="RNA_pol_sigma-70_dom"/>
</dbReference>
<dbReference type="Gene3D" id="1.10.10.10">
    <property type="entry name" value="Winged helix-like DNA-binding domain superfamily/Winged helix DNA-binding domain"/>
    <property type="match status" value="1"/>
</dbReference>
<dbReference type="InterPro" id="IPR013325">
    <property type="entry name" value="RNA_pol_sigma_r2"/>
</dbReference>
<dbReference type="InterPro" id="IPR036388">
    <property type="entry name" value="WH-like_DNA-bd_sf"/>
</dbReference>
<dbReference type="SUPFAM" id="SSF88946">
    <property type="entry name" value="Sigma2 domain of RNA polymerase sigma factors"/>
    <property type="match status" value="1"/>
</dbReference>
<dbReference type="InterPro" id="IPR007627">
    <property type="entry name" value="RNA_pol_sigma70_r2"/>
</dbReference>
<evidence type="ECO:0000259" key="6">
    <source>
        <dbReference type="Pfam" id="PF04542"/>
    </source>
</evidence>
<evidence type="ECO:0000256" key="1">
    <source>
        <dbReference type="ARBA" id="ARBA00010641"/>
    </source>
</evidence>
<gene>
    <name evidence="8" type="ORF">PGH26_00100</name>
</gene>
<keyword evidence="3" id="KW-0731">Sigma factor</keyword>
<name>A0ABZ0KVD6_9BACL</name>
<keyword evidence="2" id="KW-0805">Transcription regulation</keyword>
<feature type="domain" description="RNA polymerase sigma-70 region 2" evidence="6">
    <location>
        <begin position="23"/>
        <end position="90"/>
    </location>
</feature>
<dbReference type="CDD" id="cd06171">
    <property type="entry name" value="Sigma70_r4"/>
    <property type="match status" value="1"/>
</dbReference>
<dbReference type="SUPFAM" id="SSF88659">
    <property type="entry name" value="Sigma3 and sigma4 domains of RNA polymerase sigma factors"/>
    <property type="match status" value="1"/>
</dbReference>
<evidence type="ECO:0000259" key="7">
    <source>
        <dbReference type="Pfam" id="PF08281"/>
    </source>
</evidence>
<dbReference type="PANTHER" id="PTHR43133">
    <property type="entry name" value="RNA POLYMERASE ECF-TYPE SIGMA FACTO"/>
    <property type="match status" value="1"/>
</dbReference>
<keyword evidence="5" id="KW-0804">Transcription</keyword>
<dbReference type="InterPro" id="IPR039425">
    <property type="entry name" value="RNA_pol_sigma-70-like"/>
</dbReference>
<comment type="similarity">
    <text evidence="1">Belongs to the sigma-70 factor family. ECF subfamily.</text>
</comment>
<evidence type="ECO:0000256" key="2">
    <source>
        <dbReference type="ARBA" id="ARBA00023015"/>
    </source>
</evidence>
<dbReference type="InterPro" id="IPR013249">
    <property type="entry name" value="RNA_pol_sigma70_r4_t2"/>
</dbReference>
<dbReference type="RefSeq" id="WP_323692040.1">
    <property type="nucleotide sequence ID" value="NZ_CP116341.1"/>
</dbReference>
<dbReference type="Gene3D" id="1.10.1740.10">
    <property type="match status" value="1"/>
</dbReference>
<dbReference type="Pfam" id="PF08281">
    <property type="entry name" value="Sigma70_r4_2"/>
    <property type="match status" value="1"/>
</dbReference>
<dbReference type="EMBL" id="CP116341">
    <property type="protein sequence ID" value="WOV84384.1"/>
    <property type="molecule type" value="Genomic_DNA"/>
</dbReference>
<organism evidence="8 9">
    <name type="scientific">Sporosarcina jeotgali</name>
    <dbReference type="NCBI Taxonomy" id="3020056"/>
    <lineage>
        <taxon>Bacteria</taxon>
        <taxon>Bacillati</taxon>
        <taxon>Bacillota</taxon>
        <taxon>Bacilli</taxon>
        <taxon>Bacillales</taxon>
        <taxon>Caryophanaceae</taxon>
        <taxon>Sporosarcina</taxon>
    </lineage>
</organism>
<evidence type="ECO:0000313" key="8">
    <source>
        <dbReference type="EMBL" id="WOV84384.1"/>
    </source>
</evidence>
<evidence type="ECO:0000256" key="4">
    <source>
        <dbReference type="ARBA" id="ARBA00023125"/>
    </source>
</evidence>
<evidence type="ECO:0000313" key="9">
    <source>
        <dbReference type="Proteomes" id="UP001303532"/>
    </source>
</evidence>